<evidence type="ECO:0000313" key="2">
    <source>
        <dbReference type="Proteomes" id="UP001276761"/>
    </source>
</evidence>
<accession>A0AAJ2S475</accession>
<proteinExistence type="predicted"/>
<dbReference type="RefSeq" id="WP_198349986.1">
    <property type="nucleotide sequence ID" value="NZ_JABASV010000012.1"/>
</dbReference>
<gene>
    <name evidence="1" type="ORF">SIL78_18715</name>
</gene>
<dbReference type="Proteomes" id="UP001276761">
    <property type="component" value="Unassembled WGS sequence"/>
</dbReference>
<protein>
    <submittedName>
        <fullName evidence="1">Uncharacterized protein</fullName>
    </submittedName>
</protein>
<name>A0AAJ2S475_9GAMM</name>
<sequence length="344" mass="38022">MIDLDAPNDYTAYQGEVDTAWLRQRIDHAMNNVSDLVMSASQMADLCQAMEERDAMKARMDARWAGEGYKVSLDELGRRAASVPRGPYVAKVTNGGTDIEAKPTDTQIALVEHDDDDTEALAIAHYLEALDPGAVLSLVERWRDAEYLQAERDALRDMADDYRSGLELIAAALGTPKEPHQGFCIHIIERAGELNARAASLNAKLQCVHDELYGKGFEVANYHLNGELERLDNWFEENDWEPIELDKPEIAICPECFIVQLKSKGECSCGAGIPGDDLSEANLYPRERAAALQWVADKGLSHQDLPPMIERLTAIADGKRQPCQLLGMMCRGCPDCMGVVESGL</sequence>
<organism evidence="1 2">
    <name type="scientific">Vreelandella alkaliphila</name>
    <dbReference type="NCBI Taxonomy" id="272774"/>
    <lineage>
        <taxon>Bacteria</taxon>
        <taxon>Pseudomonadati</taxon>
        <taxon>Pseudomonadota</taxon>
        <taxon>Gammaproteobacteria</taxon>
        <taxon>Oceanospirillales</taxon>
        <taxon>Halomonadaceae</taxon>
        <taxon>Vreelandella</taxon>
    </lineage>
</organism>
<dbReference type="AlphaFoldDB" id="A0AAJ2S475"/>
<dbReference type="EMBL" id="JAWXXT010000002">
    <property type="protein sequence ID" value="MDX5979584.1"/>
    <property type="molecule type" value="Genomic_DNA"/>
</dbReference>
<reference evidence="1" key="1">
    <citation type="submission" date="2023-11" db="EMBL/GenBank/DDBJ databases">
        <title>MicrobeMod: A computational toolkit for identifying prokaryotic methylation and restriction-modification with nanopore sequencing.</title>
        <authorList>
            <person name="Crits-Christoph A."/>
            <person name="Kang S.C."/>
            <person name="Lee H."/>
            <person name="Ostrov N."/>
        </authorList>
    </citation>
    <scope>NUCLEOTIDE SEQUENCE</scope>
    <source>
        <strain evidence="1">ATCC BAA-953</strain>
    </source>
</reference>
<evidence type="ECO:0000313" key="1">
    <source>
        <dbReference type="EMBL" id="MDX5979584.1"/>
    </source>
</evidence>
<dbReference type="GeneID" id="303167572"/>
<comment type="caution">
    <text evidence="1">The sequence shown here is derived from an EMBL/GenBank/DDBJ whole genome shotgun (WGS) entry which is preliminary data.</text>
</comment>